<feature type="transmembrane region" description="Helical" evidence="1">
    <location>
        <begin position="12"/>
        <end position="34"/>
    </location>
</feature>
<feature type="transmembrane region" description="Helical" evidence="1">
    <location>
        <begin position="40"/>
        <end position="61"/>
    </location>
</feature>
<dbReference type="AlphaFoldDB" id="A0A8J7GBH4"/>
<dbReference type="Proteomes" id="UP000622653">
    <property type="component" value="Unassembled WGS sequence"/>
</dbReference>
<feature type="domain" description="Uncharacterized protein YyaB-like PH" evidence="2">
    <location>
        <begin position="63"/>
        <end position="134"/>
    </location>
</feature>
<evidence type="ECO:0000256" key="1">
    <source>
        <dbReference type="SAM" id="Phobius"/>
    </source>
</evidence>
<dbReference type="InterPro" id="IPR009589">
    <property type="entry name" value="PH_YyaB-like"/>
</dbReference>
<proteinExistence type="predicted"/>
<keyword evidence="1" id="KW-0812">Transmembrane</keyword>
<accession>A0A8J7GBH4</accession>
<dbReference type="Pfam" id="PF06713">
    <property type="entry name" value="bPH_4"/>
    <property type="match status" value="1"/>
</dbReference>
<evidence type="ECO:0000313" key="4">
    <source>
        <dbReference type="Proteomes" id="UP000622653"/>
    </source>
</evidence>
<comment type="caution">
    <text evidence="3">The sequence shown here is derived from an EMBL/GenBank/DDBJ whole genome shotgun (WGS) entry which is preliminary data.</text>
</comment>
<evidence type="ECO:0000259" key="2">
    <source>
        <dbReference type="Pfam" id="PF06713"/>
    </source>
</evidence>
<sequence>MKFQAKKDFMYRMIVWGSVLLFLGLSIGLFLPIYHEAGLVASSIFSSICGIFAIVILSFWYRTFYVITDEHLMIYVGPMKRRIELETIQKIEKTNTPLASAALSKERYYLYYGLGDVTIIAPENMNTFVKVINEQRDEPVELSI</sequence>
<protein>
    <submittedName>
        <fullName evidence="3">PH domain-containing protein</fullName>
    </submittedName>
</protein>
<keyword evidence="4" id="KW-1185">Reference proteome</keyword>
<reference evidence="3" key="1">
    <citation type="submission" date="2020-11" db="EMBL/GenBank/DDBJ databases">
        <title>Multidrug resistant novel bacterium Savagea serpentis sp. nov., isolated from the scats of a vine snake (Ahaetulla nasuta).</title>
        <authorList>
            <person name="Venkata Ramana V."/>
            <person name="Vikas Patil S."/>
            <person name="Yogita Lugani V."/>
        </authorList>
    </citation>
    <scope>NUCLEOTIDE SEQUENCE</scope>
    <source>
        <strain evidence="3">SN6</strain>
    </source>
</reference>
<organism evidence="3 4">
    <name type="scientific">Savagea serpentis</name>
    <dbReference type="NCBI Taxonomy" id="2785297"/>
    <lineage>
        <taxon>Bacteria</taxon>
        <taxon>Bacillati</taxon>
        <taxon>Bacillota</taxon>
        <taxon>Bacilli</taxon>
        <taxon>Bacillales</taxon>
        <taxon>Caryophanaceae</taxon>
        <taxon>Savagea</taxon>
    </lineage>
</organism>
<name>A0A8J7GBH4_9BACL</name>
<keyword evidence="1" id="KW-0472">Membrane</keyword>
<dbReference type="RefSeq" id="WP_194561932.1">
    <property type="nucleotide sequence ID" value="NZ_JADKPV010000001.1"/>
</dbReference>
<dbReference type="GO" id="GO:0030153">
    <property type="term" value="P:bacteriocin immunity"/>
    <property type="evidence" value="ECO:0007669"/>
    <property type="project" value="InterPro"/>
</dbReference>
<gene>
    <name evidence="3" type="ORF">IRY55_03885</name>
</gene>
<dbReference type="EMBL" id="JADKPV010000001">
    <property type="protein sequence ID" value="MBF4500496.1"/>
    <property type="molecule type" value="Genomic_DNA"/>
</dbReference>
<keyword evidence="1" id="KW-1133">Transmembrane helix</keyword>
<evidence type="ECO:0000313" key="3">
    <source>
        <dbReference type="EMBL" id="MBF4500496.1"/>
    </source>
</evidence>